<evidence type="ECO:0000256" key="1">
    <source>
        <dbReference type="SAM" id="MobiDB-lite"/>
    </source>
</evidence>
<sequence>MDWYEVVRPSHRWIPNILHYNRSKCVISSDGRKIAYLATPTRSRSRGRKSHSKTNEATYDNIDELLSKVTANLEDLIIYGNRHNLSPILKYNEEKTPNDEYLYPCDESLNIKGQYTDLIQEALVNPHQSYTEPITPPEVHLSSGFGDGKEDDTNNNIFIERERSSEIKPIIDNRHRTVAIPTQEYTGTDAVKSHRFTADDEFMPSYYTKSASTSPQGRAILKKTKSLFTPIRNLKRRIQHGDDKNLTPTPILIDDIGAFNLPYPFGTEIVPEPVVIDVRATKDTKSSIKPGVATPKPLYYDHTIHEYKKRASTGDIGAYGSKQKSESIAPTNFSKAVKLIEQKDTYGIVDSSEFDDLIYNSFMDIDENRTARKIIQRQAYFTQDRYYYNFDTDTIEYSSTLSPDAQINTAVTPLSEETTTRSFVYRGETQQDNVNYMHSSVPSFDFQHSSKFETAEVEQPMLQKSGSDQKQIKSVVIDDVNEEDEEFPNKQELNYLITKSNTTIHDDTIFSSQMTSFCMIAKEDEDEMEIVDEQKLQSESEYDHAEEPTFIDKPRLSSGISQPEAVLSLWSRVSRDRLSKCFEPSPPDAPTDVYESINIEEPLQEYITSKISNIITQTEPLRHDEPSSFNIDIQNKDEPSDNVQVSPVMESPLLSQIHPYESDISIPLKLESMYEEVKEAPLIKLETEKQQDTVEIDSLETHNIETIKSPEQQPSLATEFNLLEESFEGEDVELHKMQTVQFDDSIKESSETNAITSEDSPVIKETLDVDTTLSVVDIPEETKRMSSTIKSVVSSKYDMTSNESLNFYKTPTSLCSQETSKEAATIHETDEQLESNKDDNVEQIPSVSRVSIDESTVKLSSRASLANHEVEEKIKATEASPKDSVDIVTAKGDETVTSISRGSSKRELEKPVASEIEKLEESDIKASVDTQVPEKPKSDVDENDGSTKKKKKKKKKSKSRHSDSEDEESSSDSSDSEHKKKKRKKKKKKKKKHKEEDEIEAMHVRPLKNLVDKQLKDGFQATVYIVTSKKNATSSICTVRFDYERDALILETPTNTFDINANKIIAEEIPTVPGAPVLLKLSMKGKKSSAIVIQSTNSRNLEVLGSTVGWADTDTKHLKGIAAQQLIANAEKTSEQYDVDLIKSAQIQSQHQTMASANTSQGNESVPEGSKQPKKRGLLSRVLLRKRMSSHS</sequence>
<evidence type="ECO:0000313" key="3">
    <source>
        <dbReference type="Proteomes" id="UP001214638"/>
    </source>
</evidence>
<dbReference type="AlphaFoldDB" id="A0AAD9PLF7"/>
<feature type="region of interest" description="Disordered" evidence="1">
    <location>
        <begin position="1150"/>
        <end position="1192"/>
    </location>
</feature>
<feature type="compositionally biased region" description="Basic and acidic residues" evidence="1">
    <location>
        <begin position="873"/>
        <end position="885"/>
    </location>
</feature>
<accession>A0AAD9PLF7</accession>
<dbReference type="KEGG" id="bdw:94336168"/>
<proteinExistence type="predicted"/>
<feature type="compositionally biased region" description="Basic residues" evidence="1">
    <location>
        <begin position="979"/>
        <end position="993"/>
    </location>
</feature>
<dbReference type="Proteomes" id="UP001214638">
    <property type="component" value="Unassembled WGS sequence"/>
</dbReference>
<dbReference type="EMBL" id="JALLKP010000002">
    <property type="protein sequence ID" value="KAK2196622.1"/>
    <property type="molecule type" value="Genomic_DNA"/>
</dbReference>
<comment type="caution">
    <text evidence="2">The sequence shown here is derived from an EMBL/GenBank/DDBJ whole genome shotgun (WGS) entry which is preliminary data.</text>
</comment>
<reference evidence="2" key="1">
    <citation type="journal article" date="2023" name="Nat. Microbiol.">
        <title>Babesia duncani multi-omics identifies virulence factors and drug targets.</title>
        <authorList>
            <person name="Singh P."/>
            <person name="Lonardi S."/>
            <person name="Liang Q."/>
            <person name="Vydyam P."/>
            <person name="Khabirova E."/>
            <person name="Fang T."/>
            <person name="Gihaz S."/>
            <person name="Thekkiniath J."/>
            <person name="Munshi M."/>
            <person name="Abel S."/>
            <person name="Ciampossin L."/>
            <person name="Batugedara G."/>
            <person name="Gupta M."/>
            <person name="Lu X.M."/>
            <person name="Lenz T."/>
            <person name="Chakravarty S."/>
            <person name="Cornillot E."/>
            <person name="Hu Y."/>
            <person name="Ma W."/>
            <person name="Gonzalez L.M."/>
            <person name="Sanchez S."/>
            <person name="Estrada K."/>
            <person name="Sanchez-Flores A."/>
            <person name="Montero E."/>
            <person name="Harb O.S."/>
            <person name="Le Roch K.G."/>
            <person name="Mamoun C.B."/>
        </authorList>
    </citation>
    <scope>NUCLEOTIDE SEQUENCE</scope>
    <source>
        <strain evidence="2">WA1</strain>
    </source>
</reference>
<feature type="compositionally biased region" description="Polar residues" evidence="1">
    <location>
        <begin position="1150"/>
        <end position="1164"/>
    </location>
</feature>
<dbReference type="RefSeq" id="XP_067803464.1">
    <property type="nucleotide sequence ID" value="XM_067946900.1"/>
</dbReference>
<evidence type="ECO:0000313" key="2">
    <source>
        <dbReference type="EMBL" id="KAK2196622.1"/>
    </source>
</evidence>
<protein>
    <submittedName>
        <fullName evidence="2">Uncharacterized protein</fullName>
    </submittedName>
</protein>
<organism evidence="2 3">
    <name type="scientific">Babesia duncani</name>
    <dbReference type="NCBI Taxonomy" id="323732"/>
    <lineage>
        <taxon>Eukaryota</taxon>
        <taxon>Sar</taxon>
        <taxon>Alveolata</taxon>
        <taxon>Apicomplexa</taxon>
        <taxon>Aconoidasida</taxon>
        <taxon>Piroplasmida</taxon>
        <taxon>Babesiidae</taxon>
        <taxon>Babesia</taxon>
    </lineage>
</organism>
<feature type="compositionally biased region" description="Basic and acidic residues" evidence="1">
    <location>
        <begin position="904"/>
        <end position="940"/>
    </location>
</feature>
<keyword evidence="3" id="KW-1185">Reference proteome</keyword>
<dbReference type="GeneID" id="94336168"/>
<gene>
    <name evidence="2" type="ORF">BdWA1_001870</name>
</gene>
<feature type="compositionally biased region" description="Basic residues" evidence="1">
    <location>
        <begin position="948"/>
        <end position="959"/>
    </location>
</feature>
<feature type="region of interest" description="Disordered" evidence="1">
    <location>
        <begin position="873"/>
        <end position="999"/>
    </location>
</feature>
<feature type="compositionally biased region" description="Basic residues" evidence="1">
    <location>
        <begin position="1172"/>
        <end position="1192"/>
    </location>
</feature>
<name>A0AAD9PLF7_9APIC</name>